<name>A0A6J4VMT6_9DEIN</name>
<reference evidence="1" key="1">
    <citation type="submission" date="2020-02" db="EMBL/GenBank/DDBJ databases">
        <authorList>
            <person name="Meier V. D."/>
        </authorList>
    </citation>
    <scope>NUCLEOTIDE SEQUENCE</scope>
    <source>
        <strain evidence="1">AVDCRST_MAG86</strain>
    </source>
</reference>
<protein>
    <submittedName>
        <fullName evidence="1">Uncharacterized protein</fullName>
    </submittedName>
</protein>
<proteinExistence type="predicted"/>
<feature type="non-terminal residue" evidence="1">
    <location>
        <position position="1"/>
    </location>
</feature>
<dbReference type="EMBL" id="CADCWP010000241">
    <property type="protein sequence ID" value="CAA9580212.1"/>
    <property type="molecule type" value="Genomic_DNA"/>
</dbReference>
<gene>
    <name evidence="1" type="ORF">AVDCRST_MAG86-2648</name>
</gene>
<dbReference type="AlphaFoldDB" id="A0A6J4VMT6"/>
<evidence type="ECO:0000313" key="1">
    <source>
        <dbReference type="EMBL" id="CAA9580212.1"/>
    </source>
</evidence>
<organism evidence="1">
    <name type="scientific">uncultured Truepera sp</name>
    <dbReference type="NCBI Taxonomy" id="543023"/>
    <lineage>
        <taxon>Bacteria</taxon>
        <taxon>Thermotogati</taxon>
        <taxon>Deinococcota</taxon>
        <taxon>Deinococci</taxon>
        <taxon>Trueperales</taxon>
        <taxon>Trueperaceae</taxon>
        <taxon>Truepera</taxon>
        <taxon>environmental samples</taxon>
    </lineage>
</organism>
<feature type="non-terminal residue" evidence="1">
    <location>
        <position position="105"/>
    </location>
</feature>
<sequence length="105" mass="12289">GRCFEAGATSPGVRRRRRPVRFRLGSRVRLFQRCLRSAWRRDSALPRPPSGRAVVRPRRIQRATRRACVRGTTRGAESSTLQPVLVPRCRPRGRRHWRIRPSRRV</sequence>
<accession>A0A6J4VMT6</accession>